<keyword evidence="6 7" id="KW-0472">Membrane</keyword>
<protein>
    <submittedName>
        <fullName evidence="9">Carbohydrate ABC transporter permease</fullName>
    </submittedName>
</protein>
<dbReference type="EMBL" id="JANFZH010000001">
    <property type="protein sequence ID" value="MCQ4838311.1"/>
    <property type="molecule type" value="Genomic_DNA"/>
</dbReference>
<proteinExistence type="inferred from homology"/>
<dbReference type="Proteomes" id="UP001524473">
    <property type="component" value="Unassembled WGS sequence"/>
</dbReference>
<keyword evidence="10" id="KW-1185">Reference proteome</keyword>
<evidence type="ECO:0000256" key="5">
    <source>
        <dbReference type="ARBA" id="ARBA00022989"/>
    </source>
</evidence>
<feature type="transmembrane region" description="Helical" evidence="7">
    <location>
        <begin position="20"/>
        <end position="42"/>
    </location>
</feature>
<evidence type="ECO:0000313" key="9">
    <source>
        <dbReference type="EMBL" id="MCQ4838311.1"/>
    </source>
</evidence>
<comment type="subcellular location">
    <subcellularLocation>
        <location evidence="1 7">Cell membrane</location>
        <topology evidence="1 7">Multi-pass membrane protein</topology>
    </subcellularLocation>
</comment>
<sequence length="300" mass="34061">MKKKSRSRTSISAPANAVLIVLFSLMMVMCIYPVLLVLGISFSDERDVLINGYSMIPQHFTTDAYRFIFKWSGTILNSYGVTLLVTVVGTVCSTFLVALFAYPLSRREFSFRKQFSFFALFTMLFNGGMVPWYIVCVKFLHLNNTIFALIVPYLMNAFYVMIMRTFYQTTIPDAIVESARIDGCGDFRIFRTIVLPLALPGLATIGLFNTLAFWNDYYLPLMLVTDQNLYNLQYMLYKLLVSLSILEQIPSTSFSMEAMKLPGETARMAMCILSIGPIIIAYPFFQKYFIKGLTIGSVKG</sequence>
<feature type="transmembrane region" description="Helical" evidence="7">
    <location>
        <begin position="146"/>
        <end position="167"/>
    </location>
</feature>
<dbReference type="InterPro" id="IPR035906">
    <property type="entry name" value="MetI-like_sf"/>
</dbReference>
<feature type="transmembrane region" description="Helical" evidence="7">
    <location>
        <begin position="188"/>
        <end position="214"/>
    </location>
</feature>
<dbReference type="PROSITE" id="PS50928">
    <property type="entry name" value="ABC_TM1"/>
    <property type="match status" value="1"/>
</dbReference>
<dbReference type="Pfam" id="PF00528">
    <property type="entry name" value="BPD_transp_1"/>
    <property type="match status" value="1"/>
</dbReference>
<comment type="similarity">
    <text evidence="7">Belongs to the binding-protein-dependent transport system permease family.</text>
</comment>
<evidence type="ECO:0000256" key="1">
    <source>
        <dbReference type="ARBA" id="ARBA00004651"/>
    </source>
</evidence>
<organism evidence="9 10">
    <name type="scientific">Neglectibacter timonensis</name>
    <dbReference type="NCBI Taxonomy" id="1776382"/>
    <lineage>
        <taxon>Bacteria</taxon>
        <taxon>Bacillati</taxon>
        <taxon>Bacillota</taxon>
        <taxon>Clostridia</taxon>
        <taxon>Eubacteriales</taxon>
        <taxon>Oscillospiraceae</taxon>
        <taxon>Neglectibacter</taxon>
    </lineage>
</organism>
<evidence type="ECO:0000256" key="4">
    <source>
        <dbReference type="ARBA" id="ARBA00022692"/>
    </source>
</evidence>
<keyword evidence="2 7" id="KW-0813">Transport</keyword>
<evidence type="ECO:0000259" key="8">
    <source>
        <dbReference type="PROSITE" id="PS50928"/>
    </source>
</evidence>
<feature type="transmembrane region" description="Helical" evidence="7">
    <location>
        <begin position="115"/>
        <end position="134"/>
    </location>
</feature>
<comment type="caution">
    <text evidence="9">The sequence shown here is derived from an EMBL/GenBank/DDBJ whole genome shotgun (WGS) entry which is preliminary data.</text>
</comment>
<dbReference type="InterPro" id="IPR000515">
    <property type="entry name" value="MetI-like"/>
</dbReference>
<feature type="transmembrane region" description="Helical" evidence="7">
    <location>
        <begin position="79"/>
        <end position="103"/>
    </location>
</feature>
<accession>A0ABT1RUH0</accession>
<keyword evidence="3" id="KW-1003">Cell membrane</keyword>
<dbReference type="Gene3D" id="1.10.3720.10">
    <property type="entry name" value="MetI-like"/>
    <property type="match status" value="1"/>
</dbReference>
<name>A0ABT1RUH0_9FIRM</name>
<keyword evidence="5 7" id="KW-1133">Transmembrane helix</keyword>
<evidence type="ECO:0000256" key="3">
    <source>
        <dbReference type="ARBA" id="ARBA00022475"/>
    </source>
</evidence>
<dbReference type="SUPFAM" id="SSF161098">
    <property type="entry name" value="MetI-like"/>
    <property type="match status" value="1"/>
</dbReference>
<feature type="domain" description="ABC transmembrane type-1" evidence="8">
    <location>
        <begin position="79"/>
        <end position="258"/>
    </location>
</feature>
<dbReference type="PANTHER" id="PTHR43744:SF9">
    <property type="entry name" value="POLYGALACTURONAN_RHAMNOGALACTURONAN TRANSPORT SYSTEM PERMEASE PROTEIN YTCP"/>
    <property type="match status" value="1"/>
</dbReference>
<dbReference type="RefSeq" id="WP_066863808.1">
    <property type="nucleotide sequence ID" value="NZ_CABKVV010000013.1"/>
</dbReference>
<evidence type="ECO:0000313" key="10">
    <source>
        <dbReference type="Proteomes" id="UP001524473"/>
    </source>
</evidence>
<reference evidence="9 10" key="1">
    <citation type="submission" date="2022-06" db="EMBL/GenBank/DDBJ databases">
        <title>Isolation of gut microbiota from human fecal samples.</title>
        <authorList>
            <person name="Pamer E.G."/>
            <person name="Barat B."/>
            <person name="Waligurski E."/>
            <person name="Medina S."/>
            <person name="Paddock L."/>
            <person name="Mostad J."/>
        </authorList>
    </citation>
    <scope>NUCLEOTIDE SEQUENCE [LARGE SCALE GENOMIC DNA]</scope>
    <source>
        <strain evidence="9 10">DFI.9.73</strain>
    </source>
</reference>
<dbReference type="GeneID" id="90532400"/>
<dbReference type="CDD" id="cd06261">
    <property type="entry name" value="TM_PBP2"/>
    <property type="match status" value="1"/>
</dbReference>
<feature type="transmembrane region" description="Helical" evidence="7">
    <location>
        <begin position="266"/>
        <end position="285"/>
    </location>
</feature>
<evidence type="ECO:0000256" key="2">
    <source>
        <dbReference type="ARBA" id="ARBA00022448"/>
    </source>
</evidence>
<keyword evidence="4 7" id="KW-0812">Transmembrane</keyword>
<evidence type="ECO:0000256" key="6">
    <source>
        <dbReference type="ARBA" id="ARBA00023136"/>
    </source>
</evidence>
<dbReference type="PANTHER" id="PTHR43744">
    <property type="entry name" value="ABC TRANSPORTER PERMEASE PROTEIN MG189-RELATED-RELATED"/>
    <property type="match status" value="1"/>
</dbReference>
<evidence type="ECO:0000256" key="7">
    <source>
        <dbReference type="RuleBase" id="RU363032"/>
    </source>
</evidence>
<gene>
    <name evidence="9" type="ORF">NE695_00100</name>
</gene>